<feature type="compositionally biased region" description="Low complexity" evidence="1">
    <location>
        <begin position="50"/>
        <end position="66"/>
    </location>
</feature>
<dbReference type="EMBL" id="AVPL01000025">
    <property type="protein sequence ID" value="KGN41042.1"/>
    <property type="molecule type" value="Genomic_DNA"/>
</dbReference>
<protein>
    <submittedName>
        <fullName evidence="2">Uncharacterized protein</fullName>
    </submittedName>
</protein>
<dbReference type="Proteomes" id="UP000030013">
    <property type="component" value="Unassembled WGS sequence"/>
</dbReference>
<evidence type="ECO:0000256" key="1">
    <source>
        <dbReference type="SAM" id="MobiDB-lite"/>
    </source>
</evidence>
<sequence>MHGGLMESVSEVLMRGRVADALRRFPAAAVIAGMAVLLVPACNGAGTPDRTATSSRPSVTTSTTTPTPSPSPSASETKIETPAERDARLAGDAVVKYWGVVDDLAANPTKSLNLLDPVARDQARAQMQTVLGTYVAKGLVQKGNSSLSDVKATTKDGKVFTVMVCVDVSTVDLVDETGASQVNPNRPDEQRYSYKVVRATEGFFVTEDTLKGTSC</sequence>
<feature type="region of interest" description="Disordered" evidence="1">
    <location>
        <begin position="47"/>
        <end position="83"/>
    </location>
</feature>
<organism evidence="2 3">
    <name type="scientific">Knoellia aerolata DSM 18566</name>
    <dbReference type="NCBI Taxonomy" id="1385519"/>
    <lineage>
        <taxon>Bacteria</taxon>
        <taxon>Bacillati</taxon>
        <taxon>Actinomycetota</taxon>
        <taxon>Actinomycetes</taxon>
        <taxon>Micrococcales</taxon>
        <taxon>Intrasporangiaceae</taxon>
        <taxon>Knoellia</taxon>
    </lineage>
</organism>
<accession>A0A0A0JYA6</accession>
<gene>
    <name evidence="2" type="ORF">N801_09635</name>
</gene>
<dbReference type="eggNOG" id="ENOG5033F2P">
    <property type="taxonomic scope" value="Bacteria"/>
</dbReference>
<keyword evidence="3" id="KW-1185">Reference proteome</keyword>
<dbReference type="AlphaFoldDB" id="A0A0A0JYA6"/>
<reference evidence="2 3" key="1">
    <citation type="submission" date="2013-08" db="EMBL/GenBank/DDBJ databases">
        <title>The genome sequence of Knoellia aerolata.</title>
        <authorList>
            <person name="Zhu W."/>
            <person name="Wang G."/>
        </authorList>
    </citation>
    <scope>NUCLEOTIDE SEQUENCE [LARGE SCALE GENOMIC DNA]</scope>
    <source>
        <strain evidence="2 3">DSM 18566</strain>
    </source>
</reference>
<name>A0A0A0JYA6_9MICO</name>
<comment type="caution">
    <text evidence="2">The sequence shown here is derived from an EMBL/GenBank/DDBJ whole genome shotgun (WGS) entry which is preliminary data.</text>
</comment>
<evidence type="ECO:0000313" key="2">
    <source>
        <dbReference type="EMBL" id="KGN41042.1"/>
    </source>
</evidence>
<proteinExistence type="predicted"/>
<evidence type="ECO:0000313" key="3">
    <source>
        <dbReference type="Proteomes" id="UP000030013"/>
    </source>
</evidence>